<feature type="region of interest" description="Disordered" evidence="1">
    <location>
        <begin position="72"/>
        <end position="122"/>
    </location>
</feature>
<organism evidence="4 5">
    <name type="scientific">Planosporangium mesophilum</name>
    <dbReference type="NCBI Taxonomy" id="689768"/>
    <lineage>
        <taxon>Bacteria</taxon>
        <taxon>Bacillati</taxon>
        <taxon>Actinomycetota</taxon>
        <taxon>Actinomycetes</taxon>
        <taxon>Micromonosporales</taxon>
        <taxon>Micromonosporaceae</taxon>
        <taxon>Planosporangium</taxon>
    </lineage>
</organism>
<evidence type="ECO:0000256" key="2">
    <source>
        <dbReference type="SAM" id="Phobius"/>
    </source>
</evidence>
<dbReference type="AlphaFoldDB" id="A0A8J3TQE1"/>
<dbReference type="Pfam" id="PF14016">
    <property type="entry name" value="DUF4232"/>
    <property type="match status" value="1"/>
</dbReference>
<protein>
    <recommendedName>
        <fullName evidence="3">DUF4232 domain-containing protein</fullName>
    </recommendedName>
</protein>
<reference evidence="4" key="1">
    <citation type="submission" date="2021-01" db="EMBL/GenBank/DDBJ databases">
        <title>Whole genome shotgun sequence of Planosporangium mesophilum NBRC 109066.</title>
        <authorList>
            <person name="Komaki H."/>
            <person name="Tamura T."/>
        </authorList>
    </citation>
    <scope>NUCLEOTIDE SEQUENCE</scope>
    <source>
        <strain evidence="4">NBRC 109066</strain>
    </source>
</reference>
<gene>
    <name evidence="4" type="ORF">Pme01_50520</name>
</gene>
<keyword evidence="2" id="KW-0812">Transmembrane</keyword>
<evidence type="ECO:0000259" key="3">
    <source>
        <dbReference type="Pfam" id="PF14016"/>
    </source>
</evidence>
<accession>A0A8J3TQE1</accession>
<proteinExistence type="predicted"/>
<name>A0A8J3TQE1_9ACTN</name>
<evidence type="ECO:0000313" key="5">
    <source>
        <dbReference type="Proteomes" id="UP000599074"/>
    </source>
</evidence>
<sequence length="268" mass="27586">MPDQFTTMLTDIAKAAEEAGPMRASSLIRRRGDQRRARQRAAVGVVAAVAVGAIAATGFTLGLHRTATNLPAIPPNPTATAPPTATAAPSETPTPAPSSTGSSQANAGSVTSPVPGRCHASNLRGSFHPFEWPGQAGAQAEADLGLTNISDQTCVIFGFPGVQLVGPDGKSRATNVVRTTNRPSRSVTLTPGATAWTLVVWTFTPSADEANTNPLCGGHVNEIKVIPPDETSQLTVKADVGTVCSHGDLTVWPFQVNRPSDGPPPSGS</sequence>
<evidence type="ECO:0000313" key="4">
    <source>
        <dbReference type="EMBL" id="GII25455.1"/>
    </source>
</evidence>
<evidence type="ECO:0000256" key="1">
    <source>
        <dbReference type="SAM" id="MobiDB-lite"/>
    </source>
</evidence>
<dbReference type="EMBL" id="BOON01000052">
    <property type="protein sequence ID" value="GII25455.1"/>
    <property type="molecule type" value="Genomic_DNA"/>
</dbReference>
<dbReference type="Proteomes" id="UP000599074">
    <property type="component" value="Unassembled WGS sequence"/>
</dbReference>
<dbReference type="RefSeq" id="WP_168113937.1">
    <property type="nucleotide sequence ID" value="NZ_BOON01000052.1"/>
</dbReference>
<dbReference type="InterPro" id="IPR025326">
    <property type="entry name" value="DUF4232"/>
</dbReference>
<feature type="domain" description="DUF4232" evidence="3">
    <location>
        <begin position="118"/>
        <end position="255"/>
    </location>
</feature>
<keyword evidence="5" id="KW-1185">Reference proteome</keyword>
<keyword evidence="2" id="KW-1133">Transmembrane helix</keyword>
<feature type="transmembrane region" description="Helical" evidence="2">
    <location>
        <begin position="41"/>
        <end position="63"/>
    </location>
</feature>
<keyword evidence="2" id="KW-0472">Membrane</keyword>
<feature type="compositionally biased region" description="Low complexity" evidence="1">
    <location>
        <begin position="78"/>
        <end position="105"/>
    </location>
</feature>
<comment type="caution">
    <text evidence="4">The sequence shown here is derived from an EMBL/GenBank/DDBJ whole genome shotgun (WGS) entry which is preliminary data.</text>
</comment>